<keyword evidence="3" id="KW-0949">S-adenosyl-L-methionine</keyword>
<dbReference type="Pfam" id="PF08241">
    <property type="entry name" value="Methyltransf_11"/>
    <property type="match status" value="1"/>
</dbReference>
<evidence type="ECO:0000313" key="6">
    <source>
        <dbReference type="Proteomes" id="UP000323876"/>
    </source>
</evidence>
<dbReference type="EMBL" id="VXLC01000032">
    <property type="protein sequence ID" value="KAA8880661.1"/>
    <property type="molecule type" value="Genomic_DNA"/>
</dbReference>
<dbReference type="OrthoDB" id="5174037at2"/>
<evidence type="ECO:0000256" key="2">
    <source>
        <dbReference type="ARBA" id="ARBA00022679"/>
    </source>
</evidence>
<keyword evidence="6" id="KW-1185">Reference proteome</keyword>
<evidence type="ECO:0000256" key="1">
    <source>
        <dbReference type="ARBA" id="ARBA00022603"/>
    </source>
</evidence>
<feature type="domain" description="Methyltransferase type 11" evidence="4">
    <location>
        <begin position="30"/>
        <end position="125"/>
    </location>
</feature>
<dbReference type="GO" id="GO:0032259">
    <property type="term" value="P:methylation"/>
    <property type="evidence" value="ECO:0007669"/>
    <property type="project" value="UniProtKB-KW"/>
</dbReference>
<dbReference type="InterPro" id="IPR029063">
    <property type="entry name" value="SAM-dependent_MTases_sf"/>
</dbReference>
<evidence type="ECO:0000259" key="4">
    <source>
        <dbReference type="Pfam" id="PF08241"/>
    </source>
</evidence>
<dbReference type="AlphaFoldDB" id="A0A5N0DYN9"/>
<reference evidence="5 6" key="1">
    <citation type="submission" date="2019-09" db="EMBL/GenBank/DDBJ databases">
        <authorList>
            <person name="Wang X."/>
        </authorList>
    </citation>
    <scope>NUCLEOTIDE SEQUENCE [LARGE SCALE GENOMIC DNA]</scope>
    <source>
        <strain evidence="5 6">CICC 11023</strain>
    </source>
</reference>
<accession>A0A5N0DYN9</accession>
<comment type="caution">
    <text evidence="5">The sequence shown here is derived from an EMBL/GenBank/DDBJ whole genome shotgun (WGS) entry which is preliminary data.</text>
</comment>
<organism evidence="5 6">
    <name type="scientific">Nocardia colli</name>
    <dbReference type="NCBI Taxonomy" id="2545717"/>
    <lineage>
        <taxon>Bacteria</taxon>
        <taxon>Bacillati</taxon>
        <taxon>Actinomycetota</taxon>
        <taxon>Actinomycetes</taxon>
        <taxon>Mycobacteriales</taxon>
        <taxon>Nocardiaceae</taxon>
        <taxon>Nocardia</taxon>
    </lineage>
</organism>
<dbReference type="Gene3D" id="3.40.50.150">
    <property type="entry name" value="Vaccinia Virus protein VP39"/>
    <property type="match status" value="1"/>
</dbReference>
<dbReference type="InterPro" id="IPR013216">
    <property type="entry name" value="Methyltransf_11"/>
</dbReference>
<dbReference type="PANTHER" id="PTHR43464:SF19">
    <property type="entry name" value="UBIQUINONE BIOSYNTHESIS O-METHYLTRANSFERASE, MITOCHONDRIAL"/>
    <property type="match status" value="1"/>
</dbReference>
<sequence>MEPEGGFSKRHLLNPVILGMLGDVGGLRILDAACGHGYFSRMLAALGADVTGVEPAAGLLAYAMAKERALGQGMNYLKADLTEPIDFCEPFDAVVCSMVLPAIPDWRTAMRTCVSSAKPGGTIIISLNHPAFEDLWRTWRAHGEYRVRRYLEEYEIAGDYAPDFHRPLSSYINELAALGCRVREIAEPGLDPAIAAAAAITAPGIESYVYMPNFLVIAAEGPSVIRE</sequence>
<evidence type="ECO:0000313" key="5">
    <source>
        <dbReference type="EMBL" id="KAA8880661.1"/>
    </source>
</evidence>
<proteinExistence type="predicted"/>
<name>A0A5N0DYN9_9NOCA</name>
<dbReference type="Proteomes" id="UP000323876">
    <property type="component" value="Unassembled WGS sequence"/>
</dbReference>
<keyword evidence="1 5" id="KW-0489">Methyltransferase</keyword>
<keyword evidence="2 5" id="KW-0808">Transferase</keyword>
<dbReference type="SUPFAM" id="SSF53335">
    <property type="entry name" value="S-adenosyl-L-methionine-dependent methyltransferases"/>
    <property type="match status" value="1"/>
</dbReference>
<dbReference type="GO" id="GO:0008757">
    <property type="term" value="F:S-adenosylmethionine-dependent methyltransferase activity"/>
    <property type="evidence" value="ECO:0007669"/>
    <property type="project" value="InterPro"/>
</dbReference>
<evidence type="ECO:0000256" key="3">
    <source>
        <dbReference type="ARBA" id="ARBA00022691"/>
    </source>
</evidence>
<dbReference type="PANTHER" id="PTHR43464">
    <property type="entry name" value="METHYLTRANSFERASE"/>
    <property type="match status" value="1"/>
</dbReference>
<gene>
    <name evidence="5" type="ORF">F3087_40765</name>
</gene>
<protein>
    <submittedName>
        <fullName evidence="5">Methyltransferase domain-containing protein</fullName>
    </submittedName>
</protein>
<dbReference type="CDD" id="cd02440">
    <property type="entry name" value="AdoMet_MTases"/>
    <property type="match status" value="1"/>
</dbReference>